<name>A0A6J6SKA0_9ZZZZ</name>
<dbReference type="AlphaFoldDB" id="A0A6J6SKA0"/>
<accession>A0A6J6SKA0</accession>
<organism evidence="1">
    <name type="scientific">freshwater metagenome</name>
    <dbReference type="NCBI Taxonomy" id="449393"/>
    <lineage>
        <taxon>unclassified sequences</taxon>
        <taxon>metagenomes</taxon>
        <taxon>ecological metagenomes</taxon>
    </lineage>
</organism>
<sequence length="161" mass="16853">MVIVTGGKTCNDRLAVAALLPVSAARTVMFAVVAEAAVPLITPVAGLSVKPDGRVPLVIDQVNPPRPLAATSAVLYATPETALGSVDVVTLTAPLMTIVRDCRTNWLPLSVTRTVKLELPVAVGVPEITPAALRFRPAGRVPLCRLQTLLPAPPVATKVWL</sequence>
<gene>
    <name evidence="1" type="ORF">UFOPK2602_02566</name>
</gene>
<protein>
    <submittedName>
        <fullName evidence="1">Unannotated protein</fullName>
    </submittedName>
</protein>
<evidence type="ECO:0000313" key="1">
    <source>
        <dbReference type="EMBL" id="CAB4734619.1"/>
    </source>
</evidence>
<dbReference type="EMBL" id="CAEZXX010000298">
    <property type="protein sequence ID" value="CAB4734619.1"/>
    <property type="molecule type" value="Genomic_DNA"/>
</dbReference>
<proteinExistence type="predicted"/>
<reference evidence="1" key="1">
    <citation type="submission" date="2020-05" db="EMBL/GenBank/DDBJ databases">
        <authorList>
            <person name="Chiriac C."/>
            <person name="Salcher M."/>
            <person name="Ghai R."/>
            <person name="Kavagutti S V."/>
        </authorList>
    </citation>
    <scope>NUCLEOTIDE SEQUENCE</scope>
</reference>